<evidence type="ECO:0000313" key="2">
    <source>
        <dbReference type="Proteomes" id="UP000499080"/>
    </source>
</evidence>
<accession>A0A4Y2DQ26</accession>
<dbReference type="EMBL" id="BGPR01000402">
    <property type="protein sequence ID" value="GBM18327.1"/>
    <property type="molecule type" value="Genomic_DNA"/>
</dbReference>
<proteinExistence type="predicted"/>
<name>A0A4Y2DQ26_ARAVE</name>
<protein>
    <submittedName>
        <fullName evidence="1">Uncharacterized protein</fullName>
    </submittedName>
</protein>
<comment type="caution">
    <text evidence="1">The sequence shown here is derived from an EMBL/GenBank/DDBJ whole genome shotgun (WGS) entry which is preliminary data.</text>
</comment>
<reference evidence="1 2" key="1">
    <citation type="journal article" date="2019" name="Sci. Rep.">
        <title>Orb-weaving spider Araneus ventricosus genome elucidates the spidroin gene catalogue.</title>
        <authorList>
            <person name="Kono N."/>
            <person name="Nakamura H."/>
            <person name="Ohtoshi R."/>
            <person name="Moran D.A.P."/>
            <person name="Shinohara A."/>
            <person name="Yoshida Y."/>
            <person name="Fujiwara M."/>
            <person name="Mori M."/>
            <person name="Tomita M."/>
            <person name="Arakawa K."/>
        </authorList>
    </citation>
    <scope>NUCLEOTIDE SEQUENCE [LARGE SCALE GENOMIC DNA]</scope>
</reference>
<organism evidence="1 2">
    <name type="scientific">Araneus ventricosus</name>
    <name type="common">Orbweaver spider</name>
    <name type="synonym">Epeira ventricosa</name>
    <dbReference type="NCBI Taxonomy" id="182803"/>
    <lineage>
        <taxon>Eukaryota</taxon>
        <taxon>Metazoa</taxon>
        <taxon>Ecdysozoa</taxon>
        <taxon>Arthropoda</taxon>
        <taxon>Chelicerata</taxon>
        <taxon>Arachnida</taxon>
        <taxon>Araneae</taxon>
        <taxon>Araneomorphae</taxon>
        <taxon>Entelegynae</taxon>
        <taxon>Araneoidea</taxon>
        <taxon>Araneidae</taxon>
        <taxon>Araneus</taxon>
    </lineage>
</organism>
<dbReference type="AlphaFoldDB" id="A0A4Y2DQ26"/>
<gene>
    <name evidence="1" type="ORF">AVEN_127786_1</name>
</gene>
<keyword evidence="2" id="KW-1185">Reference proteome</keyword>
<dbReference type="Proteomes" id="UP000499080">
    <property type="component" value="Unassembled WGS sequence"/>
</dbReference>
<sequence>MPLVRSGSTMIIRFVRNNQVDSDTAGFFALIGGSAFLEKGLVIIRRITEAISRETIASGRSTAKELKPFTTEETVSAIEVCHWGRHFYPAFRRST</sequence>
<evidence type="ECO:0000313" key="1">
    <source>
        <dbReference type="EMBL" id="GBM18327.1"/>
    </source>
</evidence>